<keyword evidence="3" id="KW-1185">Reference proteome</keyword>
<dbReference type="Gene3D" id="3.30.930.10">
    <property type="entry name" value="Bira Bifunctional Protein, Domain 2"/>
    <property type="match status" value="1"/>
</dbReference>
<dbReference type="EMBL" id="JAUSZI010000002">
    <property type="protein sequence ID" value="MDQ1024736.1"/>
    <property type="molecule type" value="Genomic_DNA"/>
</dbReference>
<reference evidence="2 3" key="1">
    <citation type="submission" date="2023-07" db="EMBL/GenBank/DDBJ databases">
        <title>Comparative genomics of wheat-associated soil bacteria to identify genetic determinants of phenazine resistance.</title>
        <authorList>
            <person name="Mouncey N."/>
        </authorList>
    </citation>
    <scope>NUCLEOTIDE SEQUENCE [LARGE SCALE GENOMIC DNA]</scope>
    <source>
        <strain evidence="2 3">V2I4</strain>
    </source>
</reference>
<dbReference type="InterPro" id="IPR006195">
    <property type="entry name" value="aa-tRNA-synth_II"/>
</dbReference>
<comment type="caution">
    <text evidence="2">The sequence shown here is derived from an EMBL/GenBank/DDBJ whole genome shotgun (WGS) entry which is preliminary data.</text>
</comment>
<organism evidence="2 3">
    <name type="scientific">Streptomyces umbrinus</name>
    <dbReference type="NCBI Taxonomy" id="67370"/>
    <lineage>
        <taxon>Bacteria</taxon>
        <taxon>Bacillati</taxon>
        <taxon>Actinomycetota</taxon>
        <taxon>Actinomycetes</taxon>
        <taxon>Kitasatosporales</taxon>
        <taxon>Streptomycetaceae</taxon>
        <taxon>Streptomyces</taxon>
        <taxon>Streptomyces phaeochromogenes group</taxon>
    </lineage>
</organism>
<protein>
    <submittedName>
        <fullName evidence="2">Seryl-tRNA synthetase</fullName>
    </submittedName>
</protein>
<dbReference type="Proteomes" id="UP001230328">
    <property type="component" value="Unassembled WGS sequence"/>
</dbReference>
<dbReference type="InterPro" id="IPR045864">
    <property type="entry name" value="aa-tRNA-synth_II/BPL/LPL"/>
</dbReference>
<dbReference type="SUPFAM" id="SSF55681">
    <property type="entry name" value="Class II aaRS and biotin synthetases"/>
    <property type="match status" value="1"/>
</dbReference>
<dbReference type="RefSeq" id="WP_307520021.1">
    <property type="nucleotide sequence ID" value="NZ_JAUSZI010000002.1"/>
</dbReference>
<sequence length="413" mass="45479">MYAYTIPLSQTVPLQLAGELSKRIFFVSEDIESFELVEQMDGEAKAVSAVRVATRVPLDAAKMQHMLDRLVSDEIVPQRSVMAQPIWRSGYPATIRDDTFDSMLEQGMATQSGEGQFGFGEPFIALTSHLDSLFQAAAQRSFGALEQQYPSLIPTEVLARSGYLASFPQFLVFAGRLHGELDSYKDFVEQVSGPTAAEDAGATVSRAVADHSTHLGYTLSPAVCYHVYEQRAGKCLDADLVSVTARGRCFRHESRYHRSLERLWEFTMREVVFIGSDDHVTDARSSFMREVFAIVEELGLAGHAETASDPFFCNARTAEKIWTQRLMQLKYELILPVAGGRSVAAVSFNAHGSALGEAFSIRTPDGEIAHTGCVAFGLERFAYAFVCQHGLHPSGWPVSVRNSVAASQSRRGE</sequence>
<name>A0ABU0SMF8_9ACTN</name>
<gene>
    <name evidence="2" type="ORF">QF035_002318</name>
</gene>
<accession>A0ABU0SMF8</accession>
<evidence type="ECO:0000313" key="3">
    <source>
        <dbReference type="Proteomes" id="UP001230328"/>
    </source>
</evidence>
<feature type="domain" description="Aminoacyl-transfer RNA synthetases class-II family profile" evidence="1">
    <location>
        <begin position="247"/>
        <end position="393"/>
    </location>
</feature>
<evidence type="ECO:0000313" key="2">
    <source>
        <dbReference type="EMBL" id="MDQ1024736.1"/>
    </source>
</evidence>
<dbReference type="PROSITE" id="PS50862">
    <property type="entry name" value="AA_TRNA_LIGASE_II"/>
    <property type="match status" value="1"/>
</dbReference>
<proteinExistence type="predicted"/>
<evidence type="ECO:0000259" key="1">
    <source>
        <dbReference type="PROSITE" id="PS50862"/>
    </source>
</evidence>